<feature type="signal peptide" evidence="4">
    <location>
        <begin position="1"/>
        <end position="22"/>
    </location>
</feature>
<evidence type="ECO:0000259" key="5">
    <source>
        <dbReference type="SMART" id="SM00856"/>
    </source>
</evidence>
<dbReference type="InterPro" id="IPR035513">
    <property type="entry name" value="Invertase/methylesterase_inhib"/>
</dbReference>
<dbReference type="InterPro" id="IPR006501">
    <property type="entry name" value="Pectinesterase_inhib_dom"/>
</dbReference>
<dbReference type="PANTHER" id="PTHR31080">
    <property type="entry name" value="PECTINESTERASE INHIBITOR-LIKE"/>
    <property type="match status" value="1"/>
</dbReference>
<accession>A0A7J7P3S7</accession>
<evidence type="ECO:0000256" key="2">
    <source>
        <dbReference type="ARBA" id="ARBA00023157"/>
    </source>
</evidence>
<dbReference type="AlphaFoldDB" id="A0A7J7P3S7"/>
<dbReference type="CDD" id="cd15801">
    <property type="entry name" value="PMEI-like_1"/>
    <property type="match status" value="1"/>
</dbReference>
<proteinExistence type="inferred from homology"/>
<organism evidence="6 7">
    <name type="scientific">Kingdonia uniflora</name>
    <dbReference type="NCBI Taxonomy" id="39325"/>
    <lineage>
        <taxon>Eukaryota</taxon>
        <taxon>Viridiplantae</taxon>
        <taxon>Streptophyta</taxon>
        <taxon>Embryophyta</taxon>
        <taxon>Tracheophyta</taxon>
        <taxon>Spermatophyta</taxon>
        <taxon>Magnoliopsida</taxon>
        <taxon>Ranunculales</taxon>
        <taxon>Circaeasteraceae</taxon>
        <taxon>Kingdonia</taxon>
    </lineage>
</organism>
<dbReference type="Proteomes" id="UP000541444">
    <property type="component" value="Unassembled WGS sequence"/>
</dbReference>
<dbReference type="Gene3D" id="1.20.140.40">
    <property type="entry name" value="Invertase/pectin methylesterase inhibitor family protein"/>
    <property type="match status" value="1"/>
</dbReference>
<dbReference type="PANTHER" id="PTHR31080:SF296">
    <property type="entry name" value="OS05G0360900 PROTEIN"/>
    <property type="match status" value="1"/>
</dbReference>
<gene>
    <name evidence="6" type="ORF">GIB67_003819</name>
</gene>
<dbReference type="InterPro" id="IPR051955">
    <property type="entry name" value="PME_Inhibitor"/>
</dbReference>
<dbReference type="SMART" id="SM00856">
    <property type="entry name" value="PMEI"/>
    <property type="match status" value="1"/>
</dbReference>
<evidence type="ECO:0000313" key="7">
    <source>
        <dbReference type="Proteomes" id="UP000541444"/>
    </source>
</evidence>
<feature type="domain" description="Pectinesterase inhibitor" evidence="5">
    <location>
        <begin position="23"/>
        <end position="168"/>
    </location>
</feature>
<evidence type="ECO:0000256" key="3">
    <source>
        <dbReference type="ARBA" id="ARBA00038471"/>
    </source>
</evidence>
<keyword evidence="7" id="KW-1185">Reference proteome</keyword>
<evidence type="ECO:0000313" key="6">
    <source>
        <dbReference type="EMBL" id="KAF6173818.1"/>
    </source>
</evidence>
<evidence type="ECO:0000256" key="1">
    <source>
        <dbReference type="ARBA" id="ARBA00022729"/>
    </source>
</evidence>
<sequence length="175" mass="19002">MDPFSRFFFLIPLALFIVAVNGSEKDIITTTCAMSTYKELCIKSLQSGPANEQTDLSGLATIAIKAAIRRATKTSKQVNELLNAATDPFEQEVLKECAENYMDAVDQLDDSLAALDSKGYDDVKAWVQAAMTDADSCEDGFSDKPGYVSILSKRNTNFSHLCSNVLAIVNLLSGV</sequence>
<reference evidence="6 7" key="1">
    <citation type="journal article" date="2020" name="IScience">
        <title>Genome Sequencing of the Endangered Kingdonia uniflora (Circaeasteraceae, Ranunculales) Reveals Potential Mechanisms of Evolutionary Specialization.</title>
        <authorList>
            <person name="Sun Y."/>
            <person name="Deng T."/>
            <person name="Zhang A."/>
            <person name="Moore M.J."/>
            <person name="Landis J.B."/>
            <person name="Lin N."/>
            <person name="Zhang H."/>
            <person name="Zhang X."/>
            <person name="Huang J."/>
            <person name="Zhang X."/>
            <person name="Sun H."/>
            <person name="Wang H."/>
        </authorList>
    </citation>
    <scope>NUCLEOTIDE SEQUENCE [LARGE SCALE GENOMIC DNA]</scope>
    <source>
        <strain evidence="6">TB1705</strain>
        <tissue evidence="6">Leaf</tissue>
    </source>
</reference>
<keyword evidence="1 4" id="KW-0732">Signal</keyword>
<keyword evidence="2" id="KW-1015">Disulfide bond</keyword>
<dbReference type="OrthoDB" id="1899334at2759"/>
<name>A0A7J7P3S7_9MAGN</name>
<comment type="caution">
    <text evidence="6">The sequence shown here is derived from an EMBL/GenBank/DDBJ whole genome shotgun (WGS) entry which is preliminary data.</text>
</comment>
<dbReference type="GO" id="GO:0046910">
    <property type="term" value="F:pectinesterase inhibitor activity"/>
    <property type="evidence" value="ECO:0007669"/>
    <property type="project" value="UniProtKB-ARBA"/>
</dbReference>
<dbReference type="SUPFAM" id="SSF101148">
    <property type="entry name" value="Plant invertase/pectin methylesterase inhibitor"/>
    <property type="match status" value="1"/>
</dbReference>
<comment type="similarity">
    <text evidence="3">Belongs to the PMEI family.</text>
</comment>
<protein>
    <recommendedName>
        <fullName evidence="5">Pectinesterase inhibitor domain-containing protein</fullName>
    </recommendedName>
</protein>
<evidence type="ECO:0000256" key="4">
    <source>
        <dbReference type="SAM" id="SignalP"/>
    </source>
</evidence>
<dbReference type="Pfam" id="PF04043">
    <property type="entry name" value="PMEI"/>
    <property type="match status" value="1"/>
</dbReference>
<dbReference type="NCBIfam" id="TIGR01614">
    <property type="entry name" value="PME_inhib"/>
    <property type="match status" value="1"/>
</dbReference>
<dbReference type="FunFam" id="1.20.140.40:FF:000008">
    <property type="entry name" value="Invertase/pectin methylesterase inhibitor family protein"/>
    <property type="match status" value="1"/>
</dbReference>
<dbReference type="EMBL" id="JACGCM010000310">
    <property type="protein sequence ID" value="KAF6173818.1"/>
    <property type="molecule type" value="Genomic_DNA"/>
</dbReference>
<feature type="chain" id="PRO_5029669300" description="Pectinesterase inhibitor domain-containing protein" evidence="4">
    <location>
        <begin position="23"/>
        <end position="175"/>
    </location>
</feature>